<keyword evidence="3" id="KW-1185">Reference proteome</keyword>
<reference evidence="2 3" key="1">
    <citation type="submission" date="2024-03" db="EMBL/GenBank/DDBJ databases">
        <title>Human intestinal bacterial collection.</title>
        <authorList>
            <person name="Pauvert C."/>
            <person name="Hitch T.C.A."/>
            <person name="Clavel T."/>
        </authorList>
    </citation>
    <scope>NUCLEOTIDE SEQUENCE [LARGE SCALE GENOMIC DNA]</scope>
    <source>
        <strain evidence="2 3">CLA-AA-H132</strain>
    </source>
</reference>
<protein>
    <submittedName>
        <fullName evidence="2">IS200/IS605 family accessory protein TnpB-related protein</fullName>
    </submittedName>
</protein>
<gene>
    <name evidence="2" type="ORF">WMO29_10575</name>
</gene>
<keyword evidence="1" id="KW-0238">DNA-binding</keyword>
<sequence>MRITSSYGVEIKKQNIPIRHTLRIYRSAVSYLIQVYAESWEKLSQIDNAKKQFNAAEHLVHETKKNHARYDFDLHFPKMPSYLRRAAIQHALGSVASYETRLDLWKNGLLTGKPKLISENHAMPVFYRDVMYREAEPQEDAAYLKLYDGHDWKWFRVKLLYTDMEYLRKNWVGEKASAPTLEKRHHKYFLRFSYTEEVSLTKTDIKEQTICSVDLGINTDAVCTIMQADGTVLGRKFIDFPSDKDRLYHVLGRIRRFQRQHGSRQTQSRWAYAKRLNMELARKTAAAITTYAAENHTDVIIFEYLEMQGKISGTKKQRLHLWRKRDIQKLCEHQAHRKGIRVSRISARNTSRLAYDGSGPVVRNLENHSLCTFQTGKQYNCDLSAAYNIGARYFIRELLKPFSETERSLLEAKVPSVKRRTSCVYADLRLLSAELASQKAA</sequence>
<dbReference type="EMBL" id="JBBMFE010000009">
    <property type="protein sequence ID" value="MEQ2472928.1"/>
    <property type="molecule type" value="Genomic_DNA"/>
</dbReference>
<dbReference type="InterPro" id="IPR010095">
    <property type="entry name" value="Cas12f1-like_TNB"/>
</dbReference>
<proteinExistence type="predicted"/>
<organism evidence="2 3">
    <name type="scientific">Laedolimicola intestinihominis</name>
    <dbReference type="NCBI Taxonomy" id="3133166"/>
    <lineage>
        <taxon>Bacteria</taxon>
        <taxon>Bacillati</taxon>
        <taxon>Bacillota</taxon>
        <taxon>Clostridia</taxon>
        <taxon>Lachnospirales</taxon>
        <taxon>Lachnospiraceae</taxon>
        <taxon>Laedolimicola</taxon>
    </lineage>
</organism>
<accession>A0ABV1FIN0</accession>
<name>A0ABV1FIN0_9FIRM</name>
<evidence type="ECO:0000313" key="2">
    <source>
        <dbReference type="EMBL" id="MEQ2472928.1"/>
    </source>
</evidence>
<comment type="caution">
    <text evidence="2">The sequence shown here is derived from an EMBL/GenBank/DDBJ whole genome shotgun (WGS) entry which is preliminary data.</text>
</comment>
<evidence type="ECO:0000256" key="1">
    <source>
        <dbReference type="ARBA" id="ARBA00023125"/>
    </source>
</evidence>
<evidence type="ECO:0000313" key="3">
    <source>
        <dbReference type="Proteomes" id="UP001438008"/>
    </source>
</evidence>
<dbReference type="Proteomes" id="UP001438008">
    <property type="component" value="Unassembled WGS sequence"/>
</dbReference>
<dbReference type="NCBIfam" id="TIGR01766">
    <property type="entry name" value="IS200/IS605 family accessory protein TnpB-like domain"/>
    <property type="match status" value="1"/>
</dbReference>
<dbReference type="RefSeq" id="WP_349164751.1">
    <property type="nucleotide sequence ID" value="NZ_JBBMFE010000009.1"/>
</dbReference>